<feature type="region of interest" description="Disordered" evidence="1">
    <location>
        <begin position="1"/>
        <end position="65"/>
    </location>
</feature>
<dbReference type="InterPro" id="IPR025852">
    <property type="entry name" value="SM_dom_ATX"/>
</dbReference>
<dbReference type="AlphaFoldDB" id="A0A6A6J1L6"/>
<reference evidence="3" key="1">
    <citation type="journal article" date="2020" name="Stud. Mycol.">
        <title>101 Dothideomycetes genomes: a test case for predicting lifestyles and emergence of pathogens.</title>
        <authorList>
            <person name="Haridas S."/>
            <person name="Albert R."/>
            <person name="Binder M."/>
            <person name="Bloem J."/>
            <person name="Labutti K."/>
            <person name="Salamov A."/>
            <person name="Andreopoulos B."/>
            <person name="Baker S."/>
            <person name="Barry K."/>
            <person name="Bills G."/>
            <person name="Bluhm B."/>
            <person name="Cannon C."/>
            <person name="Castanera R."/>
            <person name="Culley D."/>
            <person name="Daum C."/>
            <person name="Ezra D."/>
            <person name="Gonzalez J."/>
            <person name="Henrissat B."/>
            <person name="Kuo A."/>
            <person name="Liang C."/>
            <person name="Lipzen A."/>
            <person name="Lutzoni F."/>
            <person name="Magnuson J."/>
            <person name="Mondo S."/>
            <person name="Nolan M."/>
            <person name="Ohm R."/>
            <person name="Pangilinan J."/>
            <person name="Park H.-J."/>
            <person name="Ramirez L."/>
            <person name="Alfaro M."/>
            <person name="Sun H."/>
            <person name="Tritt A."/>
            <person name="Yoshinaga Y."/>
            <person name="Zwiers L.-H."/>
            <person name="Turgeon B."/>
            <person name="Goodwin S."/>
            <person name="Spatafora J."/>
            <person name="Crous P."/>
            <person name="Grigoriev I."/>
        </authorList>
    </citation>
    <scope>NUCLEOTIDE SEQUENCE</scope>
    <source>
        <strain evidence="3">CBS 122368</strain>
    </source>
</reference>
<sequence length="1072" mass="116359">MSTAAKGADGARKQAGSPVDGGQRKPPPQKAWTQGTNPITQRPTNISNSNGVVNAPKPSQAPVALSAETASPMRHLNDRMMYLLANLSGLPGNITLKNGEKYTGVLSGTSLDPTEMRYVFKMVKKVQPAGDAQVNGTIDVSDDYVGVGDNHVMAFDMSDVADFHVNNVILDKTQAKGRNGTTGFRTDTDISGNMAIRERTLQKWEPSADANADLSLEPKGASTGWDQFSANEKLFGVRSDYDENLYTTIIDRNNPRYAEKEARAARLAREIEGSSALNAHVREERGQQNADDKGDDEEERYSGVRRGPDFPPLPAGQPNRYMPPARRPPTSQPTVPGAPVDPAIISSQLARPDSAASKPAQRTTSPPVEKSATPEPAKVEAAPKAEAPVAVKAEPPKDTPAKADMKPTPPTKPAAEQAQKPSNALKPAAGIPTRKSGRPDNATANVEHDLLDSFKQFSAAEKLRMSERQRSIARESKAVKLNDLKKFSQNFKLNTPVPTDLVPILAKDETKQQQIVEKALRAVQELKVTPPKPVATAVDTKSVPRPSNVKPDPAQPSPIAAADRQQNQRPRPAQNQYGSASMRERTVHNQNMNQMPPRNHGLLSTRLQLNQQQHKQQGAIPYNGVPQPIPIQDMRVPPPTGPSQSSSGVQTPTSGVSTRFNVRASEFKPNPSANTFQPGGNPSTHSSPRPDSASRQEPPRKLQITSFFGGQRPSIQPLDLSESFNPIKRLRKEAQEQDKTREYASNGGIQPPYRTPPTWDFPQMNTEKGYVDMFERAAAPPISAPQNVMGNGPIPHQHQLPPHLQGTQGMQQGQTPHHTPRHPPVQPHHGQGPHHFEPQHMQFSHSTSSVHPSPRPMQPYIYGQQPQPMPSFPQQVPMQHYGMSPSVQHVSLRAGQGPPQFVGPPGPAMGGQMMTNQPSNGPFMGMPTNPQMTMYSPAPGPAYPQYPGQMPTGPGGNGFPSPRPGGAPLMSHQGSQQGHQQQPLMYMPHGAQGPPMFAQVPPGSMTPMRGPYPQPHQPHYGSPHQHHQFPQQHRGTPSGSYSQPMMQQHSLPPQIPPTGPAAHGPEGSEEVK</sequence>
<evidence type="ECO:0000313" key="3">
    <source>
        <dbReference type="EMBL" id="KAF2256448.1"/>
    </source>
</evidence>
<feature type="compositionally biased region" description="Polar residues" evidence="1">
    <location>
        <begin position="31"/>
        <end position="52"/>
    </location>
</feature>
<feature type="compositionally biased region" description="Basic and acidic residues" evidence="1">
    <location>
        <begin position="394"/>
        <end position="405"/>
    </location>
</feature>
<feature type="region of interest" description="Disordered" evidence="1">
    <location>
        <begin position="533"/>
        <end position="580"/>
    </location>
</feature>
<feature type="region of interest" description="Disordered" evidence="1">
    <location>
        <begin position="1001"/>
        <end position="1072"/>
    </location>
</feature>
<dbReference type="PANTHER" id="PTHR12854">
    <property type="entry name" value="ATAXIN 2-RELATED"/>
    <property type="match status" value="1"/>
</dbReference>
<dbReference type="EMBL" id="ML987189">
    <property type="protein sequence ID" value="KAF2256448.1"/>
    <property type="molecule type" value="Genomic_DNA"/>
</dbReference>
<evidence type="ECO:0000259" key="2">
    <source>
        <dbReference type="SMART" id="SM01272"/>
    </source>
</evidence>
<feature type="compositionally biased region" description="Polar residues" evidence="1">
    <location>
        <begin position="671"/>
        <end position="691"/>
    </location>
</feature>
<feature type="compositionally biased region" description="Polar residues" evidence="1">
    <location>
        <begin position="841"/>
        <end position="851"/>
    </location>
</feature>
<keyword evidence="4" id="KW-1185">Reference proteome</keyword>
<feature type="compositionally biased region" description="Low complexity" evidence="1">
    <location>
        <begin position="642"/>
        <end position="658"/>
    </location>
</feature>
<name>A0A6A6J1L6_9PLEO</name>
<accession>A0A6A6J1L6</accession>
<feature type="region of interest" description="Disordered" evidence="1">
    <location>
        <begin position="276"/>
        <end position="446"/>
    </location>
</feature>
<dbReference type="Proteomes" id="UP000800094">
    <property type="component" value="Unassembled WGS sequence"/>
</dbReference>
<gene>
    <name evidence="3" type="ORF">BU26DRAFT_413798</name>
</gene>
<organism evidence="3 4">
    <name type="scientific">Trematosphaeria pertusa</name>
    <dbReference type="NCBI Taxonomy" id="390896"/>
    <lineage>
        <taxon>Eukaryota</taxon>
        <taxon>Fungi</taxon>
        <taxon>Dikarya</taxon>
        <taxon>Ascomycota</taxon>
        <taxon>Pezizomycotina</taxon>
        <taxon>Dothideomycetes</taxon>
        <taxon>Pleosporomycetidae</taxon>
        <taxon>Pleosporales</taxon>
        <taxon>Massarineae</taxon>
        <taxon>Trematosphaeriaceae</taxon>
        <taxon>Trematosphaeria</taxon>
    </lineage>
</organism>
<dbReference type="InterPro" id="IPR009604">
    <property type="entry name" value="LsmAD_domain"/>
</dbReference>
<feature type="compositionally biased region" description="Low complexity" evidence="1">
    <location>
        <begin position="971"/>
        <end position="981"/>
    </location>
</feature>
<feature type="region of interest" description="Disordered" evidence="1">
    <location>
        <begin position="610"/>
        <end position="698"/>
    </location>
</feature>
<dbReference type="GeneID" id="54576365"/>
<feature type="domain" description="LsmAD" evidence="2">
    <location>
        <begin position="235"/>
        <end position="307"/>
    </location>
</feature>
<dbReference type="OrthoDB" id="2275718at2759"/>
<feature type="compositionally biased region" description="Basic and acidic residues" evidence="1">
    <location>
        <begin position="733"/>
        <end position="742"/>
    </location>
</feature>
<dbReference type="InterPro" id="IPR045117">
    <property type="entry name" value="ATXN2-like"/>
</dbReference>
<feature type="compositionally biased region" description="Polar residues" evidence="1">
    <location>
        <begin position="1034"/>
        <end position="1051"/>
    </location>
</feature>
<evidence type="ECO:0000313" key="4">
    <source>
        <dbReference type="Proteomes" id="UP000800094"/>
    </source>
</evidence>
<feature type="compositionally biased region" description="Low complexity" evidence="1">
    <location>
        <begin position="795"/>
        <end position="817"/>
    </location>
</feature>
<dbReference type="GO" id="GO:0010494">
    <property type="term" value="C:cytoplasmic stress granule"/>
    <property type="evidence" value="ECO:0007669"/>
    <property type="project" value="TreeGrafter"/>
</dbReference>
<proteinExistence type="predicted"/>
<dbReference type="SMART" id="SM01272">
    <property type="entry name" value="LsmAD"/>
    <property type="match status" value="1"/>
</dbReference>
<dbReference type="PANTHER" id="PTHR12854:SF7">
    <property type="entry name" value="ATAXIN-2 HOMOLOG"/>
    <property type="match status" value="1"/>
</dbReference>
<dbReference type="GO" id="GO:0003729">
    <property type="term" value="F:mRNA binding"/>
    <property type="evidence" value="ECO:0007669"/>
    <property type="project" value="TreeGrafter"/>
</dbReference>
<dbReference type="Pfam" id="PF06741">
    <property type="entry name" value="LsmAD"/>
    <property type="match status" value="1"/>
</dbReference>
<feature type="region of interest" description="Disordered" evidence="1">
    <location>
        <begin position="950"/>
        <end position="981"/>
    </location>
</feature>
<dbReference type="RefSeq" id="XP_033691452.1">
    <property type="nucleotide sequence ID" value="XM_033823035.1"/>
</dbReference>
<protein>
    <recommendedName>
        <fullName evidence="2">LsmAD domain-containing protein</fullName>
    </recommendedName>
</protein>
<feature type="region of interest" description="Disordered" evidence="1">
    <location>
        <begin position="791"/>
        <end position="858"/>
    </location>
</feature>
<dbReference type="GO" id="GO:0034063">
    <property type="term" value="P:stress granule assembly"/>
    <property type="evidence" value="ECO:0007669"/>
    <property type="project" value="TreeGrafter"/>
</dbReference>
<dbReference type="Pfam" id="PF14438">
    <property type="entry name" value="SM-ATX"/>
    <property type="match status" value="1"/>
</dbReference>
<feature type="compositionally biased region" description="Basic and acidic residues" evidence="1">
    <location>
        <begin position="280"/>
        <end position="292"/>
    </location>
</feature>
<feature type="compositionally biased region" description="Low complexity" evidence="1">
    <location>
        <begin position="384"/>
        <end position="393"/>
    </location>
</feature>
<evidence type="ECO:0000256" key="1">
    <source>
        <dbReference type="SAM" id="MobiDB-lite"/>
    </source>
</evidence>
<feature type="region of interest" description="Disordered" evidence="1">
    <location>
        <begin position="733"/>
        <end position="763"/>
    </location>
</feature>
<feature type="compositionally biased region" description="Low complexity" evidence="1">
    <location>
        <begin position="560"/>
        <end position="576"/>
    </location>
</feature>